<evidence type="ECO:0000313" key="3">
    <source>
        <dbReference type="Proteomes" id="UP000766570"/>
    </source>
</evidence>
<evidence type="ECO:0000256" key="1">
    <source>
        <dbReference type="SAM" id="MobiDB-lite"/>
    </source>
</evidence>
<gene>
    <name evidence="2" type="ORF">JOF46_002507</name>
</gene>
<evidence type="ECO:0000313" key="2">
    <source>
        <dbReference type="EMBL" id="MBP2374595.1"/>
    </source>
</evidence>
<dbReference type="Proteomes" id="UP000766570">
    <property type="component" value="Unassembled WGS sequence"/>
</dbReference>
<feature type="region of interest" description="Disordered" evidence="1">
    <location>
        <begin position="1"/>
        <end position="29"/>
    </location>
</feature>
<keyword evidence="3" id="KW-1185">Reference proteome</keyword>
<protein>
    <submittedName>
        <fullName evidence="2">Uncharacterized protein</fullName>
    </submittedName>
</protein>
<dbReference type="EMBL" id="JAGIOE010000001">
    <property type="protein sequence ID" value="MBP2374595.1"/>
    <property type="molecule type" value="Genomic_DNA"/>
</dbReference>
<comment type="caution">
    <text evidence="2">The sequence shown here is derived from an EMBL/GenBank/DDBJ whole genome shotgun (WGS) entry which is preliminary data.</text>
</comment>
<sequence length="323" mass="34188">MNEQPGTENPDGENTGAQEAGKVSFGRISGGSRNGLPFLSTLSFESDAGAPDAGAGRQAFESAIAGLNTALHEYGRVLGTRAPDFASAPGQGNPDSEVLAASDTVHNALDALGQGHRAWTGRSFLEGPLYREVPFEPGDPDAWARMLEADELARDQEGDRFGPRLDEVGATVLLGRLLHESAHEVLHLGTATVHSNGVLLSFDYLNLRGAHEDALGWYRRSHENLGAVELALELLDPATGTGYPGEVHGGEGNVERGCYRLTHRFWMSRALDADMLTGTFTVSGAPTAEGRTEPLAIGFELDTAVLREAATGIRAFGNQTPGG</sequence>
<name>A0ABS4WEE9_9MICC</name>
<dbReference type="RefSeq" id="WP_209907598.1">
    <property type="nucleotide sequence ID" value="NZ_BAAAMI010000017.1"/>
</dbReference>
<organism evidence="2 3">
    <name type="scientific">Paeniglutamicibacter psychrophenolicus</name>
    <dbReference type="NCBI Taxonomy" id="257454"/>
    <lineage>
        <taxon>Bacteria</taxon>
        <taxon>Bacillati</taxon>
        <taxon>Actinomycetota</taxon>
        <taxon>Actinomycetes</taxon>
        <taxon>Micrococcales</taxon>
        <taxon>Micrococcaceae</taxon>
        <taxon>Paeniglutamicibacter</taxon>
    </lineage>
</organism>
<accession>A0ABS4WEE9</accession>
<reference evidence="2 3" key="1">
    <citation type="submission" date="2021-03" db="EMBL/GenBank/DDBJ databases">
        <title>Sequencing the genomes of 1000 actinobacteria strains.</title>
        <authorList>
            <person name="Klenk H.-P."/>
        </authorList>
    </citation>
    <scope>NUCLEOTIDE SEQUENCE [LARGE SCALE GENOMIC DNA]</scope>
    <source>
        <strain evidence="2 3">DSM 15454</strain>
    </source>
</reference>
<proteinExistence type="predicted"/>